<feature type="repeat" description="TPR" evidence="3">
    <location>
        <begin position="496"/>
        <end position="529"/>
    </location>
</feature>
<evidence type="ECO:0000313" key="5">
    <source>
        <dbReference type="Proteomes" id="UP000023152"/>
    </source>
</evidence>
<feature type="repeat" description="TPR" evidence="3">
    <location>
        <begin position="664"/>
        <end position="697"/>
    </location>
</feature>
<evidence type="ECO:0000256" key="2">
    <source>
        <dbReference type="ARBA" id="ARBA00022803"/>
    </source>
</evidence>
<dbReference type="InterPro" id="IPR011990">
    <property type="entry name" value="TPR-like_helical_dom_sf"/>
</dbReference>
<dbReference type="PROSITE" id="PS50293">
    <property type="entry name" value="TPR_REGION"/>
    <property type="match status" value="3"/>
</dbReference>
<feature type="repeat" description="TPR" evidence="3">
    <location>
        <begin position="538"/>
        <end position="571"/>
    </location>
</feature>
<feature type="repeat" description="TPR" evidence="3">
    <location>
        <begin position="748"/>
        <end position="781"/>
    </location>
</feature>
<organism evidence="4 5">
    <name type="scientific">Reticulomyxa filosa</name>
    <dbReference type="NCBI Taxonomy" id="46433"/>
    <lineage>
        <taxon>Eukaryota</taxon>
        <taxon>Sar</taxon>
        <taxon>Rhizaria</taxon>
        <taxon>Retaria</taxon>
        <taxon>Foraminifera</taxon>
        <taxon>Monothalamids</taxon>
        <taxon>Reticulomyxidae</taxon>
        <taxon>Reticulomyxa</taxon>
    </lineage>
</organism>
<protein>
    <submittedName>
        <fullName evidence="4">Uncharacterized protein</fullName>
    </submittedName>
</protein>
<feature type="repeat" description="TPR" evidence="3">
    <location>
        <begin position="706"/>
        <end position="739"/>
    </location>
</feature>
<dbReference type="InterPro" id="IPR029030">
    <property type="entry name" value="Caspase-like_dom_sf"/>
</dbReference>
<dbReference type="SMART" id="SM00671">
    <property type="entry name" value="SEL1"/>
    <property type="match status" value="5"/>
</dbReference>
<dbReference type="OrthoDB" id="771227at2759"/>
<dbReference type="Pfam" id="PF00515">
    <property type="entry name" value="TPR_1"/>
    <property type="match status" value="1"/>
</dbReference>
<dbReference type="SUPFAM" id="SSF48452">
    <property type="entry name" value="TPR-like"/>
    <property type="match status" value="2"/>
</dbReference>
<dbReference type="PROSITE" id="PS50005">
    <property type="entry name" value="TPR"/>
    <property type="match status" value="9"/>
</dbReference>
<dbReference type="SMART" id="SM00028">
    <property type="entry name" value="TPR"/>
    <property type="match status" value="10"/>
</dbReference>
<dbReference type="Pfam" id="PF13374">
    <property type="entry name" value="TPR_10"/>
    <property type="match status" value="2"/>
</dbReference>
<dbReference type="Gene3D" id="3.40.50.1460">
    <property type="match status" value="1"/>
</dbReference>
<name>X6NUQ2_RETFI</name>
<feature type="repeat" description="TPR" evidence="3">
    <location>
        <begin position="622"/>
        <end position="655"/>
    </location>
</feature>
<gene>
    <name evidence="4" type="ORF">RFI_07370</name>
</gene>
<dbReference type="InterPro" id="IPR006597">
    <property type="entry name" value="Sel1-like"/>
</dbReference>
<dbReference type="Pfam" id="PF13181">
    <property type="entry name" value="TPR_8"/>
    <property type="match status" value="1"/>
</dbReference>
<proteinExistence type="predicted"/>
<reference evidence="4 5" key="1">
    <citation type="journal article" date="2013" name="Curr. Biol.">
        <title>The Genome of the Foraminiferan Reticulomyxa filosa.</title>
        <authorList>
            <person name="Glockner G."/>
            <person name="Hulsmann N."/>
            <person name="Schleicher M."/>
            <person name="Noegel A.A."/>
            <person name="Eichinger L."/>
            <person name="Gallinger C."/>
            <person name="Pawlowski J."/>
            <person name="Sierra R."/>
            <person name="Euteneuer U."/>
            <person name="Pillet L."/>
            <person name="Moustafa A."/>
            <person name="Platzer M."/>
            <person name="Groth M."/>
            <person name="Szafranski K."/>
            <person name="Schliwa M."/>
        </authorList>
    </citation>
    <scope>NUCLEOTIDE SEQUENCE [LARGE SCALE GENOMIC DNA]</scope>
</reference>
<dbReference type="Proteomes" id="UP000023152">
    <property type="component" value="Unassembled WGS sequence"/>
</dbReference>
<dbReference type="InterPro" id="IPR019734">
    <property type="entry name" value="TPR_rpt"/>
</dbReference>
<dbReference type="AlphaFoldDB" id="X6NUQ2"/>
<dbReference type="EMBL" id="ASPP01005862">
    <property type="protein sequence ID" value="ETO29751.1"/>
    <property type="molecule type" value="Genomic_DNA"/>
</dbReference>
<feature type="repeat" description="TPR" evidence="3">
    <location>
        <begin position="412"/>
        <end position="445"/>
    </location>
</feature>
<dbReference type="PANTHER" id="PTHR45641:SF1">
    <property type="entry name" value="AAA+ ATPASE DOMAIN-CONTAINING PROTEIN"/>
    <property type="match status" value="1"/>
</dbReference>
<dbReference type="Pfam" id="PF13424">
    <property type="entry name" value="TPR_12"/>
    <property type="match status" value="3"/>
</dbReference>
<keyword evidence="2 3" id="KW-0802">TPR repeat</keyword>
<dbReference type="PANTHER" id="PTHR45641">
    <property type="entry name" value="TETRATRICOPEPTIDE REPEAT PROTEIN (AFU_ORTHOLOGUE AFUA_6G03870)"/>
    <property type="match status" value="1"/>
</dbReference>
<sequence>MNEIEKQISPSLCKMKCPLVLLTGTAKHDINLLQSLFQSKFGYQVFSTYNPQTPKTEFLTLKELNNFIVGLRLNFADDDDNPIYDGLIFVWCGYDDFGANENILITSDNKSKDFKEIQNHFMTKTDYFIGKPKIFIKITYKAQEETKIIATQKKIWYNHDTDVFTIFANTSKKSTTEASGSYFTEIFCQETTNNVGKSLEFIIKQVTKIVLGQVFEREIGQIISTTYSDIYLLPRFSKSCIQHNDGDDTKYEQTAIKNKDIPETLDFKKHWNRQWRRSNVDAAKIVETMICEKEQGLVVVAFDKSKWKKENDNFYSIINLINDKQNDIKKYKDYCLYIIKTKTTIVLEEIVIDGNVYVVDCKLECKGIVQITTQLFEEECTKRELFTNSISHIQKYYQLSIDTFGLNHPFVAISYNLLALTHDNNKQPDKAIEYFEKALKITLDIFGVNYSFVAQLYDNLGNTYERKGQYDTAIECHSRSLQIRLEIFGTSHVEVAWSYINLGSTYQNKVEYDKAIEFYERALQIRLEILEMDHEDVIDSFCKLGYLYYVKSHYDKAIEFYEKALQSRLQATDTNPCDIADSYFDLAYTYQCKADYDKAIKLYEKALKIRIDTLGANHEDVSHVYNNLANSYQNKDEYDKAIECHENALKIRLEIFGDNNEDVATSYFNLANAYEDKGEHNKAIECNEKALNVRLAILGDNHVDVASSYHNLGLSYEKLDKYEKAIDFYGKALKIRITLFGTYNAEVSKSYMCLGLVYIYNGQYDRAIECHETAVEITKKISTIVDSVLGALYELLGLSHETKGEMKPACKYYVQAWKVYSTVEGEWDERTVRAKQKIERSVDSDVDMD</sequence>
<evidence type="ECO:0000313" key="4">
    <source>
        <dbReference type="EMBL" id="ETO29751.1"/>
    </source>
</evidence>
<feature type="repeat" description="TPR" evidence="3">
    <location>
        <begin position="454"/>
        <end position="487"/>
    </location>
</feature>
<keyword evidence="1" id="KW-0677">Repeat</keyword>
<keyword evidence="5" id="KW-1185">Reference proteome</keyword>
<evidence type="ECO:0000256" key="3">
    <source>
        <dbReference type="PROSITE-ProRule" id="PRU00339"/>
    </source>
</evidence>
<evidence type="ECO:0000256" key="1">
    <source>
        <dbReference type="ARBA" id="ARBA00022737"/>
    </source>
</evidence>
<comment type="caution">
    <text evidence="4">The sequence shown here is derived from an EMBL/GenBank/DDBJ whole genome shotgun (WGS) entry which is preliminary data.</text>
</comment>
<dbReference type="Gene3D" id="1.25.40.10">
    <property type="entry name" value="Tetratricopeptide repeat domain"/>
    <property type="match status" value="3"/>
</dbReference>
<feature type="repeat" description="TPR" evidence="3">
    <location>
        <begin position="580"/>
        <end position="613"/>
    </location>
</feature>
<dbReference type="SUPFAM" id="SSF52129">
    <property type="entry name" value="Caspase-like"/>
    <property type="match status" value="1"/>
</dbReference>
<accession>X6NUQ2</accession>